<evidence type="ECO:0000313" key="5">
    <source>
        <dbReference type="EMBL" id="ABD24742.1"/>
    </source>
</evidence>
<dbReference type="SUPFAM" id="SSF111283">
    <property type="entry name" value="Putative modulator of DNA gyrase, PmbA/TldD"/>
    <property type="match status" value="1"/>
</dbReference>
<dbReference type="RefSeq" id="WP_011443956.1">
    <property type="nucleotide sequence ID" value="NC_007794.1"/>
</dbReference>
<feature type="domain" description="Metalloprotease TldD/E C-terminal" evidence="3">
    <location>
        <begin position="231"/>
        <end position="447"/>
    </location>
</feature>
<dbReference type="KEGG" id="nar:Saro_0294"/>
<feature type="domain" description="Metalloprotease TldD/E central" evidence="4">
    <location>
        <begin position="121"/>
        <end position="224"/>
    </location>
</feature>
<dbReference type="InterPro" id="IPR036059">
    <property type="entry name" value="TldD/PmbA_sf"/>
</dbReference>
<keyword evidence="6" id="KW-1185">Reference proteome</keyword>
<reference evidence="6" key="1">
    <citation type="submission" date="2006-01" db="EMBL/GenBank/DDBJ databases">
        <title>Complete sequence of Novosphingobium aromaticivorans DSM 12444.</title>
        <authorList>
            <consortium name="US DOE Joint Genome Institute"/>
            <person name="Copeland A."/>
            <person name="Lucas S."/>
            <person name="Lapidus A."/>
            <person name="Barry K."/>
            <person name="Detter J.C."/>
            <person name="Glavina T."/>
            <person name="Hammon N."/>
            <person name="Israni S."/>
            <person name="Pitluck S."/>
            <person name="Chain P."/>
            <person name="Malfatti S."/>
            <person name="Shin M."/>
            <person name="Vergez L."/>
            <person name="Schmutz J."/>
            <person name="Larimer F."/>
            <person name="Land M."/>
            <person name="Kyrpides N."/>
            <person name="Ivanova N."/>
            <person name="Fredrickson J."/>
            <person name="Balkwill D."/>
            <person name="Romine M.F."/>
            <person name="Richardson P."/>
        </authorList>
    </citation>
    <scope>NUCLEOTIDE SEQUENCE [LARGE SCALE GENOMIC DNA]</scope>
    <source>
        <strain evidence="6">ATCC 700278 / DSM 12444 / CCUG 56034 / CIP 105152 / NBRC 16084 / F199</strain>
    </source>
</reference>
<dbReference type="eggNOG" id="COG0312">
    <property type="taxonomic scope" value="Bacteria"/>
</dbReference>
<accession>Q2GBN1</accession>
<evidence type="ECO:0000313" key="6">
    <source>
        <dbReference type="Proteomes" id="UP000009134"/>
    </source>
</evidence>
<evidence type="ECO:0000259" key="3">
    <source>
        <dbReference type="Pfam" id="PF19289"/>
    </source>
</evidence>
<proteinExistence type="inferred from homology"/>
<dbReference type="HOGENOM" id="CLU_026425_0_0_5"/>
<evidence type="ECO:0000256" key="1">
    <source>
        <dbReference type="ARBA" id="ARBA00005836"/>
    </source>
</evidence>
<evidence type="ECO:0000259" key="4">
    <source>
        <dbReference type="Pfam" id="PF19290"/>
    </source>
</evidence>
<dbReference type="AlphaFoldDB" id="Q2GBN1"/>
<dbReference type="GO" id="GO:0008237">
    <property type="term" value="F:metallopeptidase activity"/>
    <property type="evidence" value="ECO:0007669"/>
    <property type="project" value="InterPro"/>
</dbReference>
<organism evidence="5 6">
    <name type="scientific">Novosphingobium aromaticivorans (strain ATCC 700278 / DSM 12444 / CCUG 56034 / CIP 105152 / NBRC 16084 / F199)</name>
    <dbReference type="NCBI Taxonomy" id="279238"/>
    <lineage>
        <taxon>Bacteria</taxon>
        <taxon>Pseudomonadati</taxon>
        <taxon>Pseudomonadota</taxon>
        <taxon>Alphaproteobacteria</taxon>
        <taxon>Sphingomonadales</taxon>
        <taxon>Sphingomonadaceae</taxon>
        <taxon>Novosphingobium</taxon>
    </lineage>
</organism>
<dbReference type="InterPro" id="IPR002510">
    <property type="entry name" value="Metalloprtase-TldD/E_N"/>
</dbReference>
<evidence type="ECO:0000259" key="2">
    <source>
        <dbReference type="Pfam" id="PF01523"/>
    </source>
</evidence>
<dbReference type="InterPro" id="IPR045569">
    <property type="entry name" value="Metalloprtase-TldD/E_C"/>
</dbReference>
<dbReference type="Proteomes" id="UP000009134">
    <property type="component" value="Chromosome"/>
</dbReference>
<dbReference type="PANTHER" id="PTHR43421:SF1">
    <property type="entry name" value="METALLOPROTEASE PMBA"/>
    <property type="match status" value="1"/>
</dbReference>
<feature type="domain" description="Metalloprotease TldD/E N-terminal" evidence="2">
    <location>
        <begin position="27"/>
        <end position="90"/>
    </location>
</feature>
<sequence>MLSPAEARERCEALVERARRAGADAGDAVYIASGSESVQVRLGALEDVERSESEHIGLRVFVGGASASIGSTDLGDAALDELASRAVAMARLAPADKFAGLAPEDMLFRGPVPDLDLDDATERSPQDLRRLAEEAEDAARAIAGVTNSEGGSASAGRGLFALATSHGFSGAYAASSHSISASVVAGEGSAMQRDYSWRSTRHAADLLPPARIGAEAGERAVRRLNPGRVKSGQVPVVFDPRVANSLVGHLLGAMSGASIARRASFLLDRDGAQLFDSAITISDDPLSIRGMRSRPFDGEGLPTAPRKLVDAGKLTGWLMDTAAARQLGSRPTGHASRGASGAPHVTASNVVLEPGTVTPAELMADIADGVYVTELIGQGVNAVTGDYSRGASGFRIVNGEIAEAIAEFTVAGNLIDMFAALTAANDLEVYRGIDTPTLRVDGMSIAGD</sequence>
<dbReference type="Pfam" id="PF19289">
    <property type="entry name" value="PmbA_TldD_3rd"/>
    <property type="match status" value="1"/>
</dbReference>
<gene>
    <name evidence="5" type="ordered locus">Saro_0294</name>
</gene>
<dbReference type="GO" id="GO:0005829">
    <property type="term" value="C:cytosol"/>
    <property type="evidence" value="ECO:0007669"/>
    <property type="project" value="TreeGrafter"/>
</dbReference>
<dbReference type="InterPro" id="IPR045570">
    <property type="entry name" value="Metalloprtase-TldD/E_cen_dom"/>
</dbReference>
<comment type="similarity">
    <text evidence="1">Belongs to the peptidase U62 family.</text>
</comment>
<dbReference type="STRING" id="279238.Saro_0294"/>
<dbReference type="InterPro" id="IPR035068">
    <property type="entry name" value="TldD/PmbA_N"/>
</dbReference>
<dbReference type="GO" id="GO:0006508">
    <property type="term" value="P:proteolysis"/>
    <property type="evidence" value="ECO:0007669"/>
    <property type="project" value="InterPro"/>
</dbReference>
<name>Q2GBN1_NOVAD</name>
<dbReference type="PANTHER" id="PTHR43421">
    <property type="entry name" value="METALLOPROTEASE PMBA"/>
    <property type="match status" value="1"/>
</dbReference>
<protein>
    <recommendedName>
        <fullName evidence="7">Peptidase U62, modulator of DNA gyrase</fullName>
    </recommendedName>
</protein>
<dbReference type="InterPro" id="IPR047657">
    <property type="entry name" value="PmbA"/>
</dbReference>
<dbReference type="EMBL" id="CP000248">
    <property type="protein sequence ID" value="ABD24742.1"/>
    <property type="molecule type" value="Genomic_DNA"/>
</dbReference>
<dbReference type="Pfam" id="PF19290">
    <property type="entry name" value="PmbA_TldD_2nd"/>
    <property type="match status" value="1"/>
</dbReference>
<dbReference type="Pfam" id="PF01523">
    <property type="entry name" value="PmbA_TldD_1st"/>
    <property type="match status" value="1"/>
</dbReference>
<dbReference type="Gene3D" id="3.30.2290.10">
    <property type="entry name" value="PmbA/TldD superfamily"/>
    <property type="match status" value="1"/>
</dbReference>
<evidence type="ECO:0008006" key="7">
    <source>
        <dbReference type="Google" id="ProtNLM"/>
    </source>
</evidence>